<dbReference type="EMBL" id="LUKN01000531">
    <property type="protein sequence ID" value="OAR02753.1"/>
    <property type="molecule type" value="Genomic_DNA"/>
</dbReference>
<dbReference type="Gene3D" id="3.40.710.10">
    <property type="entry name" value="DD-peptidase/beta-lactamase superfamily"/>
    <property type="match status" value="1"/>
</dbReference>
<dbReference type="Proteomes" id="UP000243081">
    <property type="component" value="Unassembled WGS sequence"/>
</dbReference>
<dbReference type="InterPro" id="IPR012338">
    <property type="entry name" value="Beta-lactam/transpept-like"/>
</dbReference>
<evidence type="ECO:0000313" key="3">
    <source>
        <dbReference type="Proteomes" id="UP000243081"/>
    </source>
</evidence>
<protein>
    <recommendedName>
        <fullName evidence="1">Beta-lactamase-related domain-containing protein</fullName>
    </recommendedName>
</protein>
<evidence type="ECO:0000313" key="2">
    <source>
        <dbReference type="EMBL" id="OAR02753.1"/>
    </source>
</evidence>
<sequence length="97" mass="10447">MTKRCPSSQAELYSLRARAEIVSHFALGNLWATVGVFNGSKLSASNPKDATVDAIYDMASLTKLFRTVAVLRCLDEGLVTPNGTVVTWLPKFGADGK</sequence>
<evidence type="ECO:0000259" key="1">
    <source>
        <dbReference type="Pfam" id="PF00144"/>
    </source>
</evidence>
<dbReference type="SUPFAM" id="SSF56601">
    <property type="entry name" value="beta-lactamase/transpeptidase-like"/>
    <property type="match status" value="1"/>
</dbReference>
<proteinExistence type="predicted"/>
<dbReference type="InterPro" id="IPR001466">
    <property type="entry name" value="Beta-lactam-related"/>
</dbReference>
<keyword evidence="3" id="KW-1185">Reference proteome</keyword>
<comment type="caution">
    <text evidence="2">The sequence shown here is derived from an EMBL/GenBank/DDBJ whole genome shotgun (WGS) entry which is preliminary data.</text>
</comment>
<name>A0A179IKG9_CORDF</name>
<gene>
    <name evidence="2" type="ORF">LLEC1_06758</name>
</gene>
<organism evidence="2 3">
    <name type="scientific">Cordyceps confragosa</name>
    <name type="common">Lecanicillium lecanii</name>
    <dbReference type="NCBI Taxonomy" id="2714763"/>
    <lineage>
        <taxon>Eukaryota</taxon>
        <taxon>Fungi</taxon>
        <taxon>Dikarya</taxon>
        <taxon>Ascomycota</taxon>
        <taxon>Pezizomycotina</taxon>
        <taxon>Sordariomycetes</taxon>
        <taxon>Hypocreomycetidae</taxon>
        <taxon>Hypocreales</taxon>
        <taxon>Cordycipitaceae</taxon>
        <taxon>Akanthomyces</taxon>
    </lineage>
</organism>
<dbReference type="OrthoDB" id="428260at2759"/>
<feature type="domain" description="Beta-lactamase-related" evidence="1">
    <location>
        <begin position="43"/>
        <end position="97"/>
    </location>
</feature>
<accession>A0A179IKG9</accession>
<reference evidence="2 3" key="1">
    <citation type="submission" date="2016-03" db="EMBL/GenBank/DDBJ databases">
        <title>Fine-scale spatial genetic structure of a fungal parasite of coffee scale insects.</title>
        <authorList>
            <person name="Jackson D."/>
            <person name="Zemenick K.A."/>
            <person name="Malloure B."/>
            <person name="Quandt C.A."/>
            <person name="James T.Y."/>
        </authorList>
    </citation>
    <scope>NUCLEOTIDE SEQUENCE [LARGE SCALE GENOMIC DNA]</scope>
    <source>
        <strain evidence="2 3">UM487</strain>
    </source>
</reference>
<dbReference type="Pfam" id="PF00144">
    <property type="entry name" value="Beta-lactamase"/>
    <property type="match status" value="1"/>
</dbReference>
<dbReference type="AlphaFoldDB" id="A0A179IKG9"/>